<comment type="caution">
    <text evidence="1">The sequence shown here is derived from an EMBL/GenBank/DDBJ whole genome shotgun (WGS) entry which is preliminary data.</text>
</comment>
<dbReference type="AlphaFoldDB" id="A0A0F9GLC3"/>
<accession>A0A0F9GLC3</accession>
<name>A0A0F9GLC3_9ZZZZ</name>
<proteinExistence type="predicted"/>
<dbReference type="EMBL" id="LAZR01017639">
    <property type="protein sequence ID" value="KKL99593.1"/>
    <property type="molecule type" value="Genomic_DNA"/>
</dbReference>
<reference evidence="1" key="1">
    <citation type="journal article" date="2015" name="Nature">
        <title>Complex archaea that bridge the gap between prokaryotes and eukaryotes.</title>
        <authorList>
            <person name="Spang A."/>
            <person name="Saw J.H."/>
            <person name="Jorgensen S.L."/>
            <person name="Zaremba-Niedzwiedzka K."/>
            <person name="Martijn J."/>
            <person name="Lind A.E."/>
            <person name="van Eijk R."/>
            <person name="Schleper C."/>
            <person name="Guy L."/>
            <person name="Ettema T.J."/>
        </authorList>
    </citation>
    <scope>NUCLEOTIDE SEQUENCE</scope>
</reference>
<protein>
    <submittedName>
        <fullName evidence="1">Uncharacterized protein</fullName>
    </submittedName>
</protein>
<gene>
    <name evidence="1" type="ORF">LCGC14_1812860</name>
</gene>
<organism evidence="1">
    <name type="scientific">marine sediment metagenome</name>
    <dbReference type="NCBI Taxonomy" id="412755"/>
    <lineage>
        <taxon>unclassified sequences</taxon>
        <taxon>metagenomes</taxon>
        <taxon>ecological metagenomes</taxon>
    </lineage>
</organism>
<sequence>MKRIRNKNDLLAWLEREEELLGFDSVDRSLAEYESARSLFFDELGYDITEGQFEGLKQASVLRYEELPSIGITYERQEQSWGFQNTYRDKISGRFVNKEDVFSLLATLRSL</sequence>
<evidence type="ECO:0000313" key="1">
    <source>
        <dbReference type="EMBL" id="KKL99593.1"/>
    </source>
</evidence>